<evidence type="ECO:0000313" key="5">
    <source>
        <dbReference type="EMBL" id="RAO75890.1"/>
    </source>
</evidence>
<feature type="compositionally biased region" description="Low complexity" evidence="1">
    <location>
        <begin position="291"/>
        <end position="303"/>
    </location>
</feature>
<accession>A0A328P128</accession>
<feature type="region of interest" description="Disordered" evidence="1">
    <location>
        <begin position="1"/>
        <end position="29"/>
    </location>
</feature>
<evidence type="ECO:0000259" key="2">
    <source>
        <dbReference type="Pfam" id="PF01471"/>
    </source>
</evidence>
<feature type="compositionally biased region" description="Low complexity" evidence="1">
    <location>
        <begin position="417"/>
        <end position="439"/>
    </location>
</feature>
<dbReference type="AlphaFoldDB" id="A0A328P128"/>
<dbReference type="RefSeq" id="WP_111984349.1">
    <property type="nucleotide sequence ID" value="NZ_NFZS01000004.1"/>
</dbReference>
<feature type="region of interest" description="Disordered" evidence="1">
    <location>
        <begin position="417"/>
        <end position="445"/>
    </location>
</feature>
<keyword evidence="6" id="KW-1185">Reference proteome</keyword>
<evidence type="ECO:0000259" key="4">
    <source>
        <dbReference type="Pfam" id="PF21277"/>
    </source>
</evidence>
<reference evidence="5 6" key="1">
    <citation type="journal article" date="2018" name="Genet. Mol. Biol.">
        <title>The genome sequence of Dyella jiangningensis FCAV SCS01 from a lignocellulose-decomposing microbial consortium metagenome reveals potential for biotechnological applications.</title>
        <authorList>
            <person name="Desiderato J.G."/>
            <person name="Alvarenga D.O."/>
            <person name="Constancio M.T.L."/>
            <person name="Alves L.M.C."/>
            <person name="Varani A.M."/>
        </authorList>
    </citation>
    <scope>NUCLEOTIDE SEQUENCE [LARGE SCALE GENOMIC DNA]</scope>
    <source>
        <strain evidence="5 6">FCAV SCS01</strain>
    </source>
</reference>
<dbReference type="Pfam" id="PF01471">
    <property type="entry name" value="PG_binding_1"/>
    <property type="match status" value="1"/>
</dbReference>
<dbReference type="SUPFAM" id="SSF47090">
    <property type="entry name" value="PGBD-like"/>
    <property type="match status" value="1"/>
</dbReference>
<dbReference type="Pfam" id="PF20410">
    <property type="entry name" value="X-Tfes_XVIPCD"/>
    <property type="match status" value="1"/>
</dbReference>
<evidence type="ECO:0000259" key="3">
    <source>
        <dbReference type="Pfam" id="PF20410"/>
    </source>
</evidence>
<dbReference type="InterPro" id="IPR046519">
    <property type="entry name" value="X-Tfes_XVIPCD"/>
</dbReference>
<dbReference type="Proteomes" id="UP000248926">
    <property type="component" value="Unassembled WGS sequence"/>
</dbReference>
<proteinExistence type="predicted"/>
<dbReference type="Pfam" id="PF21277">
    <property type="entry name" value="T6SS_VgrG3-like_C"/>
    <property type="match status" value="1"/>
</dbReference>
<feature type="domain" description="Peptidoglycan binding-like" evidence="2">
    <location>
        <begin position="233"/>
        <end position="287"/>
    </location>
</feature>
<dbReference type="InterPro" id="IPR036366">
    <property type="entry name" value="PGBDSf"/>
</dbReference>
<evidence type="ECO:0000313" key="6">
    <source>
        <dbReference type="Proteomes" id="UP000248926"/>
    </source>
</evidence>
<feature type="compositionally biased region" description="Basic and acidic residues" evidence="1">
    <location>
        <begin position="1"/>
        <end position="18"/>
    </location>
</feature>
<dbReference type="InterPro" id="IPR049073">
    <property type="entry name" value="T6SS_VgrG3-like_C"/>
</dbReference>
<evidence type="ECO:0000256" key="1">
    <source>
        <dbReference type="SAM" id="MobiDB-lite"/>
    </source>
</evidence>
<organism evidence="5 6">
    <name type="scientific">Dyella jiangningensis</name>
    <dbReference type="NCBI Taxonomy" id="1379159"/>
    <lineage>
        <taxon>Bacteria</taxon>
        <taxon>Pseudomonadati</taxon>
        <taxon>Pseudomonadota</taxon>
        <taxon>Gammaproteobacteria</taxon>
        <taxon>Lysobacterales</taxon>
        <taxon>Rhodanobacteraceae</taxon>
        <taxon>Dyella</taxon>
    </lineage>
</organism>
<sequence length="445" mass="48996">MTNDRDYHLGEVSERHEGAGPATISTGKGDHGGVSYGTYQLSTSTGTINEYLKVSAYKNEFRGLTPDTPTFNEKWRKLGNDDPDFGRDQTQFIKSTHYDVQARRLKDAGVDLTDRGPAVQEALFSTSVQYRGLTKGIFERGLEAAFGEQYDLAKLSDKDIVVAIQDYKIEHNDIYFRSSSTKVRESVLGRATIEKDELIALAEGRDLPGAHHRRTEHHSNLNASALLRVGSEGASVIELQNKLANVGYPLNVDGSFGPATKAAVESFQRDHQLTPDGVAGPATRRVLAEQVQSQDAQQPSQAPTRLDDPAHPDQPLFQQAREQVYRLDQQLGRTPDQMSDNIASALAVSARANGLERIDQITLSDDGSRLWATQRPAGQLDALFAKHADVPTSAVNTPMEQSASLWWQTIQQLQSQQDQTPAKQQEPVQQQAIQQGQAAIPVMAR</sequence>
<dbReference type="Gene3D" id="1.10.101.10">
    <property type="entry name" value="PGBD-like superfamily/PGBD"/>
    <property type="match status" value="1"/>
</dbReference>
<protein>
    <submittedName>
        <fullName evidence="5">Uncharacterized protein</fullName>
    </submittedName>
</protein>
<feature type="domain" description="X-Tfes XVIPCD" evidence="3">
    <location>
        <begin position="307"/>
        <end position="406"/>
    </location>
</feature>
<dbReference type="OrthoDB" id="6019510at2"/>
<dbReference type="InterPro" id="IPR036365">
    <property type="entry name" value="PGBD-like_sf"/>
</dbReference>
<gene>
    <name evidence="5" type="ORF">CA260_17850</name>
</gene>
<feature type="region of interest" description="Disordered" evidence="1">
    <location>
        <begin position="291"/>
        <end position="313"/>
    </location>
</feature>
<feature type="domain" description="Type VI secretion system spike protein VgrG3-like C-terminal" evidence="4">
    <location>
        <begin position="9"/>
        <end position="195"/>
    </location>
</feature>
<dbReference type="InterPro" id="IPR002477">
    <property type="entry name" value="Peptidoglycan-bd-like"/>
</dbReference>
<name>A0A328P128_9GAMM</name>
<comment type="caution">
    <text evidence="5">The sequence shown here is derived from an EMBL/GenBank/DDBJ whole genome shotgun (WGS) entry which is preliminary data.</text>
</comment>
<dbReference type="EMBL" id="NFZS01000004">
    <property type="protein sequence ID" value="RAO75890.1"/>
    <property type="molecule type" value="Genomic_DNA"/>
</dbReference>